<comment type="caution">
    <text evidence="1">The sequence shown here is derived from an EMBL/GenBank/DDBJ whole genome shotgun (WGS) entry which is preliminary data.</text>
</comment>
<dbReference type="InterPro" id="IPR021441">
    <property type="entry name" value="DUF3090"/>
</dbReference>
<dbReference type="RefSeq" id="WP_124842682.1">
    <property type="nucleotide sequence ID" value="NZ_RQZG01000002.1"/>
</dbReference>
<dbReference type="Proteomes" id="UP000280819">
    <property type="component" value="Unassembled WGS sequence"/>
</dbReference>
<sequence length="174" mass="19140">MLLEFPHPDRVSVGALGEVGHRTFVLQVRQREQLAAVEIGRDAVISVARRIDSLLEEAVLLGWLGAPQQDTRPDLRPLEEPLVVLFSVRAVGWALDTARGAIQLELFAGSSDCDATELDTIIQIWLYPRMAREFSARVAHVIATVDPPCPFCAQPVHAAGHICPRANGYRAPLF</sequence>
<evidence type="ECO:0000313" key="1">
    <source>
        <dbReference type="EMBL" id="RRD06560.1"/>
    </source>
</evidence>
<reference evidence="1 2" key="1">
    <citation type="submission" date="2018-11" db="EMBL/GenBank/DDBJ databases">
        <title>Genomes From Bacteria Associated with the Canine Oral Cavity: a Test Case for Automated Genome-Based Taxonomic Assignment.</title>
        <authorList>
            <person name="Coil D.A."/>
            <person name="Jospin G."/>
            <person name="Darling A.E."/>
            <person name="Wallis C."/>
            <person name="Davis I.J."/>
            <person name="Harris S."/>
            <person name="Eisen J.A."/>
            <person name="Holcombe L.J."/>
            <person name="O'Flynn C."/>
        </authorList>
    </citation>
    <scope>NUCLEOTIDE SEQUENCE [LARGE SCALE GENOMIC DNA]</scope>
    <source>
        <strain evidence="1 2">OH887_COT-365</strain>
    </source>
</reference>
<proteinExistence type="predicted"/>
<gene>
    <name evidence="1" type="ORF">EII34_02730</name>
</gene>
<dbReference type="EMBL" id="RQZG01000002">
    <property type="protein sequence ID" value="RRD06560.1"/>
    <property type="molecule type" value="Genomic_DNA"/>
</dbReference>
<accession>A0A3P1TB75</accession>
<evidence type="ECO:0000313" key="2">
    <source>
        <dbReference type="Proteomes" id="UP000280819"/>
    </source>
</evidence>
<name>A0A3P1TB75_9ACTN</name>
<organism evidence="1 2">
    <name type="scientific">Arachnia propionica</name>
    <dbReference type="NCBI Taxonomy" id="1750"/>
    <lineage>
        <taxon>Bacteria</taxon>
        <taxon>Bacillati</taxon>
        <taxon>Actinomycetota</taxon>
        <taxon>Actinomycetes</taxon>
        <taxon>Propionibacteriales</taxon>
        <taxon>Propionibacteriaceae</taxon>
        <taxon>Arachnia</taxon>
    </lineage>
</organism>
<protein>
    <submittedName>
        <fullName evidence="1">DUF3090 family protein</fullName>
    </submittedName>
</protein>
<dbReference type="AlphaFoldDB" id="A0A3P1TB75"/>
<dbReference type="OrthoDB" id="156387at2"/>
<dbReference type="Pfam" id="PF11290">
    <property type="entry name" value="DUF3090"/>
    <property type="match status" value="1"/>
</dbReference>